<protein>
    <submittedName>
        <fullName evidence="2">Uncharacterized protein</fullName>
    </submittedName>
</protein>
<keyword evidence="3" id="KW-1185">Reference proteome</keyword>
<gene>
    <name evidence="2" type="ORF">PaG_03551</name>
</gene>
<proteinExistence type="predicted"/>
<evidence type="ECO:0000256" key="1">
    <source>
        <dbReference type="SAM" id="MobiDB-lite"/>
    </source>
</evidence>
<accession>W3VK07</accession>
<dbReference type="AlphaFoldDB" id="W3VK07"/>
<name>W3VK07_MOEAP</name>
<sequence>MEATTSSGAGGGAANSTELMIALSQIQQLIPLLEHRPGGLVHLLSSLLIPLCAEGGPEAMQRYRANVDHAFRVSAELVARTQGGPVGTALELAEKLMHDGESKRLLRVRRKRRLFTEQEKLLDGSGPPIPQSQPQAAEAKQDAEARVLPVLPLTSAQQGLAWPTSADAVQQYLRALHGYLEEAFKEKGRDGALKHVKARVASFSQAGFEVEVQVSPILKARIEVTVAESNIDIASLAVGAMTESITSTMPSAFPIFRALSSDVLTRTKRAQRAPASAHATVWSAYTGVTETMARLILSAAQFQTQ</sequence>
<comment type="caution">
    <text evidence="2">The sequence shown here is derived from an EMBL/GenBank/DDBJ whole genome shotgun (WGS) entry which is preliminary data.</text>
</comment>
<evidence type="ECO:0000313" key="3">
    <source>
        <dbReference type="Proteomes" id="UP000019462"/>
    </source>
</evidence>
<dbReference type="HOGENOM" id="CLU_814149_0_0_1"/>
<dbReference type="OrthoDB" id="2554422at2759"/>
<feature type="region of interest" description="Disordered" evidence="1">
    <location>
        <begin position="117"/>
        <end position="141"/>
    </location>
</feature>
<dbReference type="Proteomes" id="UP000019462">
    <property type="component" value="Unassembled WGS sequence"/>
</dbReference>
<dbReference type="EMBL" id="AWNI01000012">
    <property type="protein sequence ID" value="ETS61998.1"/>
    <property type="molecule type" value="Genomic_DNA"/>
</dbReference>
<reference evidence="2 3" key="1">
    <citation type="journal article" date="2014" name="Genome Announc.">
        <title>Genome sequence of the basidiomycetous fungus Pseudozyma aphidis DSM70725, an efficient producer of biosurfactant mannosylerythritol lipids.</title>
        <authorList>
            <person name="Lorenz S."/>
            <person name="Guenther M."/>
            <person name="Grumaz C."/>
            <person name="Rupp S."/>
            <person name="Zibek S."/>
            <person name="Sohn K."/>
        </authorList>
    </citation>
    <scope>NUCLEOTIDE SEQUENCE [LARGE SCALE GENOMIC DNA]</scope>
    <source>
        <strain evidence="3">ATCC 32657 / CBS 517.83 / DSM 70725 / JCM 10318 / NBRC 10182 / NRRL Y-7954 / St-0401</strain>
    </source>
</reference>
<organism evidence="2 3">
    <name type="scientific">Moesziomyces aphidis</name>
    <name type="common">Pseudozyma aphidis</name>
    <dbReference type="NCBI Taxonomy" id="84754"/>
    <lineage>
        <taxon>Eukaryota</taxon>
        <taxon>Fungi</taxon>
        <taxon>Dikarya</taxon>
        <taxon>Basidiomycota</taxon>
        <taxon>Ustilaginomycotina</taxon>
        <taxon>Ustilaginomycetes</taxon>
        <taxon>Ustilaginales</taxon>
        <taxon>Ustilaginaceae</taxon>
        <taxon>Moesziomyces</taxon>
    </lineage>
</organism>
<evidence type="ECO:0000313" key="2">
    <source>
        <dbReference type="EMBL" id="ETS61998.1"/>
    </source>
</evidence>